<sequence>MARQRIPPERGQYKINSDAAIARARSDDAVGAICRGDRGQFIAASVMVVPNITEPETLEAMACLEAIALAEDCNIRKMTVASDCISVIRNIKEMPRCPYMMVLQDICERSKSF</sequence>
<dbReference type="PANTHER" id="PTHR47074">
    <property type="entry name" value="BNAC02G40300D PROTEIN"/>
    <property type="match status" value="1"/>
</dbReference>
<proteinExistence type="predicted"/>
<evidence type="ECO:0000259" key="1">
    <source>
        <dbReference type="Pfam" id="PF13456"/>
    </source>
</evidence>
<dbReference type="Gramene" id="TVU13128">
    <property type="protein sequence ID" value="TVU13128"/>
    <property type="gene ID" value="EJB05_40840"/>
</dbReference>
<dbReference type="InterPro" id="IPR002156">
    <property type="entry name" value="RNaseH_domain"/>
</dbReference>
<dbReference type="AlphaFoldDB" id="A0A5J9TQH8"/>
<accession>A0A5J9TQH8</accession>
<reference evidence="2 3" key="1">
    <citation type="journal article" date="2019" name="Sci. Rep.">
        <title>A high-quality genome of Eragrostis curvula grass provides insights into Poaceae evolution and supports new strategies to enhance forage quality.</title>
        <authorList>
            <person name="Carballo J."/>
            <person name="Santos B.A.C.M."/>
            <person name="Zappacosta D."/>
            <person name="Garbus I."/>
            <person name="Selva J.P."/>
            <person name="Gallo C.A."/>
            <person name="Diaz A."/>
            <person name="Albertini E."/>
            <person name="Caccamo M."/>
            <person name="Echenique V."/>
        </authorList>
    </citation>
    <scope>NUCLEOTIDE SEQUENCE [LARGE SCALE GENOMIC DNA]</scope>
    <source>
        <strain evidence="3">cv. Victoria</strain>
        <tissue evidence="2">Leaf</tissue>
    </source>
</reference>
<dbReference type="InterPro" id="IPR044730">
    <property type="entry name" value="RNase_H-like_dom_plant"/>
</dbReference>
<keyword evidence="3" id="KW-1185">Reference proteome</keyword>
<dbReference type="PANTHER" id="PTHR47074:SF73">
    <property type="entry name" value="OS04G0448401 PROTEIN"/>
    <property type="match status" value="1"/>
</dbReference>
<dbReference type="GO" id="GO:0004523">
    <property type="term" value="F:RNA-DNA hybrid ribonuclease activity"/>
    <property type="evidence" value="ECO:0007669"/>
    <property type="project" value="InterPro"/>
</dbReference>
<dbReference type="Proteomes" id="UP000324897">
    <property type="component" value="Unassembled WGS sequence"/>
</dbReference>
<dbReference type="InterPro" id="IPR012337">
    <property type="entry name" value="RNaseH-like_sf"/>
</dbReference>
<organism evidence="2 3">
    <name type="scientific">Eragrostis curvula</name>
    <name type="common">weeping love grass</name>
    <dbReference type="NCBI Taxonomy" id="38414"/>
    <lineage>
        <taxon>Eukaryota</taxon>
        <taxon>Viridiplantae</taxon>
        <taxon>Streptophyta</taxon>
        <taxon>Embryophyta</taxon>
        <taxon>Tracheophyta</taxon>
        <taxon>Spermatophyta</taxon>
        <taxon>Magnoliopsida</taxon>
        <taxon>Liliopsida</taxon>
        <taxon>Poales</taxon>
        <taxon>Poaceae</taxon>
        <taxon>PACMAD clade</taxon>
        <taxon>Chloridoideae</taxon>
        <taxon>Eragrostideae</taxon>
        <taxon>Eragrostidinae</taxon>
        <taxon>Eragrostis</taxon>
    </lineage>
</organism>
<evidence type="ECO:0000313" key="2">
    <source>
        <dbReference type="EMBL" id="TVU13128.1"/>
    </source>
</evidence>
<dbReference type="EMBL" id="RWGY01000036">
    <property type="protein sequence ID" value="TVU13128.1"/>
    <property type="molecule type" value="Genomic_DNA"/>
</dbReference>
<protein>
    <recommendedName>
        <fullName evidence="1">RNase H type-1 domain-containing protein</fullName>
    </recommendedName>
</protein>
<dbReference type="OrthoDB" id="691592at2759"/>
<dbReference type="InterPro" id="IPR036397">
    <property type="entry name" value="RNaseH_sf"/>
</dbReference>
<evidence type="ECO:0000313" key="3">
    <source>
        <dbReference type="Proteomes" id="UP000324897"/>
    </source>
</evidence>
<dbReference type="Pfam" id="PF13456">
    <property type="entry name" value="RVT_3"/>
    <property type="match status" value="1"/>
</dbReference>
<feature type="domain" description="RNase H type-1" evidence="1">
    <location>
        <begin position="16"/>
        <end position="94"/>
    </location>
</feature>
<dbReference type="GO" id="GO:0003676">
    <property type="term" value="F:nucleic acid binding"/>
    <property type="evidence" value="ECO:0007669"/>
    <property type="project" value="InterPro"/>
</dbReference>
<dbReference type="Gene3D" id="3.30.420.10">
    <property type="entry name" value="Ribonuclease H-like superfamily/Ribonuclease H"/>
    <property type="match status" value="1"/>
</dbReference>
<dbReference type="CDD" id="cd06222">
    <property type="entry name" value="RNase_H_like"/>
    <property type="match status" value="1"/>
</dbReference>
<comment type="caution">
    <text evidence="2">The sequence shown here is derived from an EMBL/GenBank/DDBJ whole genome shotgun (WGS) entry which is preliminary data.</text>
</comment>
<feature type="non-terminal residue" evidence="2">
    <location>
        <position position="1"/>
    </location>
</feature>
<dbReference type="InterPro" id="IPR052929">
    <property type="entry name" value="RNase_H-like_EbsB-rel"/>
</dbReference>
<dbReference type="SUPFAM" id="SSF53098">
    <property type="entry name" value="Ribonuclease H-like"/>
    <property type="match status" value="1"/>
</dbReference>
<name>A0A5J9TQH8_9POAL</name>
<gene>
    <name evidence="2" type="ORF">EJB05_40840</name>
</gene>